<gene>
    <name evidence="1" type="ORF">L1987_46150</name>
</gene>
<accession>A0ACB9FYR8</accession>
<dbReference type="Proteomes" id="UP001056120">
    <property type="component" value="Linkage Group LG15"/>
</dbReference>
<name>A0ACB9FYR8_9ASTR</name>
<organism evidence="1 2">
    <name type="scientific">Smallanthus sonchifolius</name>
    <dbReference type="NCBI Taxonomy" id="185202"/>
    <lineage>
        <taxon>Eukaryota</taxon>
        <taxon>Viridiplantae</taxon>
        <taxon>Streptophyta</taxon>
        <taxon>Embryophyta</taxon>
        <taxon>Tracheophyta</taxon>
        <taxon>Spermatophyta</taxon>
        <taxon>Magnoliopsida</taxon>
        <taxon>eudicotyledons</taxon>
        <taxon>Gunneridae</taxon>
        <taxon>Pentapetalae</taxon>
        <taxon>asterids</taxon>
        <taxon>campanulids</taxon>
        <taxon>Asterales</taxon>
        <taxon>Asteraceae</taxon>
        <taxon>Asteroideae</taxon>
        <taxon>Heliantheae alliance</taxon>
        <taxon>Millerieae</taxon>
        <taxon>Smallanthus</taxon>
    </lineage>
</organism>
<keyword evidence="2" id="KW-1185">Reference proteome</keyword>
<proteinExistence type="predicted"/>
<dbReference type="EMBL" id="CM042032">
    <property type="protein sequence ID" value="KAI3776372.1"/>
    <property type="molecule type" value="Genomic_DNA"/>
</dbReference>
<comment type="caution">
    <text evidence="1">The sequence shown here is derived from an EMBL/GenBank/DDBJ whole genome shotgun (WGS) entry which is preliminary data.</text>
</comment>
<evidence type="ECO:0000313" key="2">
    <source>
        <dbReference type="Proteomes" id="UP001056120"/>
    </source>
</evidence>
<evidence type="ECO:0000313" key="1">
    <source>
        <dbReference type="EMBL" id="KAI3776372.1"/>
    </source>
</evidence>
<sequence>MVSITSDFIQLFSDSLLSSSPSQSTILLLDLFRGRLFKHWSEMRFKLLNKVDDISNISETKGARFPD</sequence>
<reference evidence="2" key="1">
    <citation type="journal article" date="2022" name="Mol. Ecol. Resour.">
        <title>The genomes of chicory, endive, great burdock and yacon provide insights into Asteraceae palaeo-polyploidization history and plant inulin production.</title>
        <authorList>
            <person name="Fan W."/>
            <person name="Wang S."/>
            <person name="Wang H."/>
            <person name="Wang A."/>
            <person name="Jiang F."/>
            <person name="Liu H."/>
            <person name="Zhao H."/>
            <person name="Xu D."/>
            <person name="Zhang Y."/>
        </authorList>
    </citation>
    <scope>NUCLEOTIDE SEQUENCE [LARGE SCALE GENOMIC DNA]</scope>
    <source>
        <strain evidence="2">cv. Yunnan</strain>
    </source>
</reference>
<reference evidence="1 2" key="2">
    <citation type="journal article" date="2022" name="Mol. Ecol. Resour.">
        <title>The genomes of chicory, endive, great burdock and yacon provide insights into Asteraceae paleo-polyploidization history and plant inulin production.</title>
        <authorList>
            <person name="Fan W."/>
            <person name="Wang S."/>
            <person name="Wang H."/>
            <person name="Wang A."/>
            <person name="Jiang F."/>
            <person name="Liu H."/>
            <person name="Zhao H."/>
            <person name="Xu D."/>
            <person name="Zhang Y."/>
        </authorList>
    </citation>
    <scope>NUCLEOTIDE SEQUENCE [LARGE SCALE GENOMIC DNA]</scope>
    <source>
        <strain evidence="2">cv. Yunnan</strain>
        <tissue evidence="1">Leaves</tissue>
    </source>
</reference>
<protein>
    <submittedName>
        <fullName evidence="1">Uncharacterized protein</fullName>
    </submittedName>
</protein>